<keyword evidence="2" id="KW-0812">Transmembrane</keyword>
<feature type="transmembrane region" description="Helical" evidence="2">
    <location>
        <begin position="70"/>
        <end position="92"/>
    </location>
</feature>
<reference evidence="3 4" key="1">
    <citation type="submission" date="2014-09" db="EMBL/GenBank/DDBJ databases">
        <authorList>
            <person name="Magalhaes I.L.F."/>
            <person name="Oliveira U."/>
            <person name="Santos F.R."/>
            <person name="Vidigal T.H.D.A."/>
            <person name="Brescovit A.D."/>
            <person name="Santos A.J."/>
        </authorList>
    </citation>
    <scope>NUCLEOTIDE SEQUENCE [LARGE SCALE GENOMIC DNA]</scope>
</reference>
<sequence length="290" mass="31619">MPLMMVRTWAICNKNRFVGVLLAVSWLVSLALSLYAAQFYIGTPFANIPGLGPIGGCTNAIANFWPTSMFIAWGTVDVICFVLAGGQILLLWRRTGFRSSLQQALFREGLQYFITVMSINVINIAFTVTNTLPPFIRPAMAQPAAVATLVGTSRLYMALLNFGNQGYAAGSTSSRDQVQAKANHAAAKEGLLAPAAIQFEVEGWTRQAAADLESRSHRIRNFSHTVPAASPPPTPIVHLTRMPRPAFPRGGSVDTQSTRFEHSTPTLKGSQNADYYGWIREDSSEKSAPR</sequence>
<dbReference type="AlphaFoldDB" id="A0A0P1B8A3"/>
<proteinExistence type="predicted"/>
<dbReference type="OrthoDB" id="2940333at2759"/>
<accession>A0A0P1B8A3</accession>
<feature type="compositionally biased region" description="Polar residues" evidence="1">
    <location>
        <begin position="253"/>
        <end position="273"/>
    </location>
</feature>
<name>A0A0P1B8A3_9BASI</name>
<dbReference type="Proteomes" id="UP000054845">
    <property type="component" value="Unassembled WGS sequence"/>
</dbReference>
<feature type="transmembrane region" description="Helical" evidence="2">
    <location>
        <begin position="112"/>
        <end position="132"/>
    </location>
</feature>
<keyword evidence="2" id="KW-1133">Transmembrane helix</keyword>
<feature type="region of interest" description="Disordered" evidence="1">
    <location>
        <begin position="247"/>
        <end position="290"/>
    </location>
</feature>
<keyword evidence="2" id="KW-0472">Membrane</keyword>
<protein>
    <submittedName>
        <fullName evidence="3">Uncharacterized protein</fullName>
    </submittedName>
</protein>
<organism evidence="3 4">
    <name type="scientific">Ceraceosorus bombacis</name>
    <dbReference type="NCBI Taxonomy" id="401625"/>
    <lineage>
        <taxon>Eukaryota</taxon>
        <taxon>Fungi</taxon>
        <taxon>Dikarya</taxon>
        <taxon>Basidiomycota</taxon>
        <taxon>Ustilaginomycotina</taxon>
        <taxon>Exobasidiomycetes</taxon>
        <taxon>Ceraceosorales</taxon>
        <taxon>Ceraceosoraceae</taxon>
        <taxon>Ceraceosorus</taxon>
    </lineage>
</organism>
<evidence type="ECO:0000256" key="2">
    <source>
        <dbReference type="SAM" id="Phobius"/>
    </source>
</evidence>
<feature type="compositionally biased region" description="Basic and acidic residues" evidence="1">
    <location>
        <begin position="279"/>
        <end position="290"/>
    </location>
</feature>
<evidence type="ECO:0000256" key="1">
    <source>
        <dbReference type="SAM" id="MobiDB-lite"/>
    </source>
</evidence>
<evidence type="ECO:0000313" key="3">
    <source>
        <dbReference type="EMBL" id="CEH11923.1"/>
    </source>
</evidence>
<keyword evidence="4" id="KW-1185">Reference proteome</keyword>
<evidence type="ECO:0000313" key="4">
    <source>
        <dbReference type="Proteomes" id="UP000054845"/>
    </source>
</evidence>
<dbReference type="EMBL" id="CCYA01000065">
    <property type="protein sequence ID" value="CEH11923.1"/>
    <property type="molecule type" value="Genomic_DNA"/>
</dbReference>